<dbReference type="EC" id="3.1.11.5" evidence="4"/>
<keyword evidence="5" id="KW-1185">Reference proteome</keyword>
<keyword evidence="1" id="KW-0547">Nucleotide-binding</keyword>
<dbReference type="OrthoDB" id="1826980at2"/>
<evidence type="ECO:0000256" key="1">
    <source>
        <dbReference type="ARBA" id="ARBA00022741"/>
    </source>
</evidence>
<protein>
    <submittedName>
        <fullName evidence="4">RecBCD enzyme subunit RecD</fullName>
        <ecNumber evidence="4">3.1.11.5</ecNumber>
    </submittedName>
</protein>
<evidence type="ECO:0000256" key="2">
    <source>
        <dbReference type="ARBA" id="ARBA00022840"/>
    </source>
</evidence>
<dbReference type="GO" id="GO:0008854">
    <property type="term" value="F:exodeoxyribonuclease V activity"/>
    <property type="evidence" value="ECO:0007669"/>
    <property type="project" value="UniProtKB-EC"/>
</dbReference>
<dbReference type="InterPro" id="IPR003593">
    <property type="entry name" value="AAA+_ATPase"/>
</dbReference>
<dbReference type="EMBL" id="OMOQ01000002">
    <property type="protein sequence ID" value="SPH23877.1"/>
    <property type="molecule type" value="Genomic_DNA"/>
</dbReference>
<dbReference type="GO" id="GO:0003678">
    <property type="term" value="F:DNA helicase activity"/>
    <property type="evidence" value="ECO:0007669"/>
    <property type="project" value="UniProtKB-ARBA"/>
</dbReference>
<dbReference type="Gene3D" id="3.40.50.300">
    <property type="entry name" value="P-loop containing nucleotide triphosphate hydrolases"/>
    <property type="match status" value="2"/>
</dbReference>
<dbReference type="Pfam" id="PF13245">
    <property type="entry name" value="AAA_19"/>
    <property type="match status" value="1"/>
</dbReference>
<feature type="domain" description="AAA+ ATPase" evidence="3">
    <location>
        <begin position="598"/>
        <end position="749"/>
    </location>
</feature>
<evidence type="ECO:0000313" key="5">
    <source>
        <dbReference type="Proteomes" id="UP000244924"/>
    </source>
</evidence>
<evidence type="ECO:0000313" key="4">
    <source>
        <dbReference type="EMBL" id="SPH23877.1"/>
    </source>
</evidence>
<name>A0A2R8BKF4_9RHOB</name>
<sequence length="1200" mass="135779">MTVHLTARIAWHDNGWDGRICEHPELNSYCVGCQSYPGDVIARERQVNQEMANAGRPISDLKSSELPPCVYSANAFGPDTIRGYSNPPDFFFDGASRAEWDIAPATTCVWPYEAMYSEDVYENGKLDNNRRSENADAFFASIEAANSLIFYYANYSNPFSEEENPRYVLVGVSRVKNVSDRLLYDDVSDDISARFAGGMIWGRNVTSLYPDEGLRLPYHLYRDDPEALNKFVVYPDNPRTCKYGARLLTNDDAIGLLEQFLGAIRELKALGDESENWDERERWILGCIAELWNKRGLYPGLLNVMRFLRADQATDHARRLMAEGKSKEAHKLFFDAVDHNVEVAPYGLMGKPLSKLARQWLLKPDDARTLLRDVLPRLDLTLDQIERIVSEDERLRAEHGLTGDCSAPAENPYVLSERYVGDSPDDTIPWGTIDRGVLPSPELGGEPLADMEYDDARRFRALCVEQLKREPNQTFRAADGILAEVNARLQKLPEWKSAHFTARYFEVDRATLEEALVLREEENRLWLYLQDVYDDERDIEDALTNLSGRADVQLQRPFSESDWQNEILDKKSSLLAKARELYTQAVAAQAEACELIFRRPLAVVTGAAGTGKTTVICAIIRAVRQTEGDGAPVTVMAPTGKASDRVRAKLHERGIERVETSTVHSFLAKGGWLNNNLTFRRSGVKRKGGGTIIVDEASMLDLGLMASLVRAIDWRQVRRFILVGDPNQLPPIGRGRVFADTIVWLDRKDNGSIARLDQNLRQMGNAISGQGTAILDLADLFVGASAREDGDATSPQAEALLSAVHKGGNVDTDLRVIYWDDPATLAERLIKELETDMSTHTGQALNEDKPYELWRTAFEWMPEKYQVLTPHRAELHGVEALNEALQQRVARGTMNWFGAVDGITLFDKVIQYRNRPKSNPIWAYNFNTRKSERSEIFNGEIGFVQKHGFDVKKNRFRMKRFQVKFARKDHLGFAYGRDLPNGGSESVESNLELAYAISVHKAQGSEFQHTYVLVPKSKARSLSSELIYTALTRATRHCTLLVQGDISTLLSARRPENTQTALINSFLYEGYFHAVPDELVHRKDWYEEGKIHEALSGDMVRSKSELIIANLLHERGVAFEYETPLIAPDGTMFLPDFSVTWNGETWYWEHWGMMSSEIYAKHRDKKKTWYAKHFNGKLLETFEGPTLSADAARIIDGHFL</sequence>
<dbReference type="Pfam" id="PF13538">
    <property type="entry name" value="UvrD_C_2"/>
    <property type="match status" value="1"/>
</dbReference>
<dbReference type="SMART" id="SM00382">
    <property type="entry name" value="AAA"/>
    <property type="match status" value="1"/>
</dbReference>
<organism evidence="4 5">
    <name type="scientific">Albidovulum aquaemixtae</name>
    <dbReference type="NCBI Taxonomy" id="1542388"/>
    <lineage>
        <taxon>Bacteria</taxon>
        <taxon>Pseudomonadati</taxon>
        <taxon>Pseudomonadota</taxon>
        <taxon>Alphaproteobacteria</taxon>
        <taxon>Rhodobacterales</taxon>
        <taxon>Paracoccaceae</taxon>
        <taxon>Albidovulum</taxon>
    </lineage>
</organism>
<dbReference type="CDD" id="cd17933">
    <property type="entry name" value="DEXSc_RecD-like"/>
    <property type="match status" value="1"/>
</dbReference>
<dbReference type="Gene3D" id="3.40.91.30">
    <property type="match status" value="1"/>
</dbReference>
<accession>A0A2R8BKF4</accession>
<reference evidence="4 5" key="1">
    <citation type="submission" date="2018-03" db="EMBL/GenBank/DDBJ databases">
        <authorList>
            <person name="Keele B.F."/>
        </authorList>
    </citation>
    <scope>NUCLEOTIDE SEQUENCE [LARGE SCALE GENOMIC DNA]</scope>
    <source>
        <strain evidence="4 5">CECT 8626</strain>
    </source>
</reference>
<gene>
    <name evidence="4" type="primary">recD</name>
    <name evidence="4" type="ORF">DEA8626_02954</name>
</gene>
<evidence type="ECO:0000259" key="3">
    <source>
        <dbReference type="SMART" id="SM00382"/>
    </source>
</evidence>
<dbReference type="SUPFAM" id="SSF52540">
    <property type="entry name" value="P-loop containing nucleoside triphosphate hydrolases"/>
    <property type="match status" value="1"/>
</dbReference>
<keyword evidence="2" id="KW-0067">ATP-binding</keyword>
<dbReference type="PANTHER" id="PTHR43788">
    <property type="entry name" value="DNA2/NAM7 HELICASE FAMILY MEMBER"/>
    <property type="match status" value="1"/>
</dbReference>
<keyword evidence="4" id="KW-0378">Hydrolase</keyword>
<dbReference type="InterPro" id="IPR027417">
    <property type="entry name" value="P-loop_NTPase"/>
</dbReference>
<dbReference type="RefSeq" id="WP_108853945.1">
    <property type="nucleotide sequence ID" value="NZ_OMOQ01000002.1"/>
</dbReference>
<dbReference type="Gene3D" id="2.30.30.940">
    <property type="match status" value="1"/>
</dbReference>
<dbReference type="AlphaFoldDB" id="A0A2R8BKF4"/>
<dbReference type="PANTHER" id="PTHR43788:SF6">
    <property type="entry name" value="DNA HELICASE B"/>
    <property type="match status" value="1"/>
</dbReference>
<proteinExistence type="predicted"/>
<dbReference type="InterPro" id="IPR027785">
    <property type="entry name" value="UvrD-like_helicase_C"/>
</dbReference>
<dbReference type="GO" id="GO:0005524">
    <property type="term" value="F:ATP binding"/>
    <property type="evidence" value="ECO:0007669"/>
    <property type="project" value="UniProtKB-KW"/>
</dbReference>
<dbReference type="Proteomes" id="UP000244924">
    <property type="component" value="Unassembled WGS sequence"/>
</dbReference>
<dbReference type="InterPro" id="IPR050534">
    <property type="entry name" value="Coronavir_polyprotein_1ab"/>
</dbReference>
<dbReference type="CDD" id="cd18809">
    <property type="entry name" value="SF1_C_RecD"/>
    <property type="match status" value="1"/>
</dbReference>